<evidence type="ECO:0000256" key="1">
    <source>
        <dbReference type="ARBA" id="ARBA00023125"/>
    </source>
</evidence>
<proteinExistence type="predicted"/>
<dbReference type="Pfam" id="PF00440">
    <property type="entry name" value="TetR_N"/>
    <property type="match status" value="1"/>
</dbReference>
<dbReference type="Gene3D" id="1.10.357.10">
    <property type="entry name" value="Tetracycline Repressor, domain 2"/>
    <property type="match status" value="1"/>
</dbReference>
<accession>A0ABW7YXX4</accession>
<feature type="region of interest" description="Disordered" evidence="3">
    <location>
        <begin position="1"/>
        <end position="22"/>
    </location>
</feature>
<dbReference type="Proteomes" id="UP001612741">
    <property type="component" value="Unassembled WGS sequence"/>
</dbReference>
<organism evidence="5 6">
    <name type="scientific">Nonomuraea typhae</name>
    <dbReference type="NCBI Taxonomy" id="2603600"/>
    <lineage>
        <taxon>Bacteria</taxon>
        <taxon>Bacillati</taxon>
        <taxon>Actinomycetota</taxon>
        <taxon>Actinomycetes</taxon>
        <taxon>Streptosporangiales</taxon>
        <taxon>Streptosporangiaceae</taxon>
        <taxon>Nonomuraea</taxon>
    </lineage>
</organism>
<comment type="caution">
    <text evidence="5">The sequence shown here is derived from an EMBL/GenBank/DDBJ whole genome shotgun (WGS) entry which is preliminary data.</text>
</comment>
<evidence type="ECO:0000256" key="2">
    <source>
        <dbReference type="PROSITE-ProRule" id="PRU00335"/>
    </source>
</evidence>
<dbReference type="PROSITE" id="PS50977">
    <property type="entry name" value="HTH_TETR_2"/>
    <property type="match status" value="1"/>
</dbReference>
<gene>
    <name evidence="5" type="ORF">ACIBG2_24460</name>
</gene>
<evidence type="ECO:0000313" key="5">
    <source>
        <dbReference type="EMBL" id="MFI6500552.1"/>
    </source>
</evidence>
<sequence length="204" mass="22501">MRERQQLPVLGQPQPERADAARNRQKIVDCAARMIAERGAEQLSLDEVARAACVGVGTVYRRFGDRAGLIYALIDERERHFQAAFLNGPPPLGPGAGPEERIAAFLRGLVDHVFGQEELFLLLEKSSPKARFTGPYAVYHTHLSALLARARPTAEARFLADALLAPASAGLIHFQRTERGLTVEQIKDGLDDLVRIVWRGSGLR</sequence>
<keyword evidence="6" id="KW-1185">Reference proteome</keyword>
<dbReference type="SUPFAM" id="SSF46689">
    <property type="entry name" value="Homeodomain-like"/>
    <property type="match status" value="1"/>
</dbReference>
<dbReference type="InterPro" id="IPR050109">
    <property type="entry name" value="HTH-type_TetR-like_transc_reg"/>
</dbReference>
<dbReference type="RefSeq" id="WP_397084520.1">
    <property type="nucleotide sequence ID" value="NZ_JBITGY010000006.1"/>
</dbReference>
<evidence type="ECO:0000313" key="6">
    <source>
        <dbReference type="Proteomes" id="UP001612741"/>
    </source>
</evidence>
<feature type="DNA-binding region" description="H-T-H motif" evidence="2">
    <location>
        <begin position="44"/>
        <end position="63"/>
    </location>
</feature>
<protein>
    <submittedName>
        <fullName evidence="5">TetR/AcrR family transcriptional regulator</fullName>
    </submittedName>
</protein>
<keyword evidence="1 2" id="KW-0238">DNA-binding</keyword>
<name>A0ABW7YXX4_9ACTN</name>
<dbReference type="PANTHER" id="PTHR30055:SF209">
    <property type="entry name" value="POSSIBLE TRANSCRIPTIONAL REGULATORY PROTEIN (PROBABLY TETR-FAMILY)"/>
    <property type="match status" value="1"/>
</dbReference>
<evidence type="ECO:0000256" key="3">
    <source>
        <dbReference type="SAM" id="MobiDB-lite"/>
    </source>
</evidence>
<dbReference type="InterPro" id="IPR001647">
    <property type="entry name" value="HTH_TetR"/>
</dbReference>
<reference evidence="5 6" key="1">
    <citation type="submission" date="2024-10" db="EMBL/GenBank/DDBJ databases">
        <title>The Natural Products Discovery Center: Release of the First 8490 Sequenced Strains for Exploring Actinobacteria Biosynthetic Diversity.</title>
        <authorList>
            <person name="Kalkreuter E."/>
            <person name="Kautsar S.A."/>
            <person name="Yang D."/>
            <person name="Bader C.D."/>
            <person name="Teijaro C.N."/>
            <person name="Fluegel L."/>
            <person name="Davis C.M."/>
            <person name="Simpson J.R."/>
            <person name="Lauterbach L."/>
            <person name="Steele A.D."/>
            <person name="Gui C."/>
            <person name="Meng S."/>
            <person name="Li G."/>
            <person name="Viehrig K."/>
            <person name="Ye F."/>
            <person name="Su P."/>
            <person name="Kiefer A.F."/>
            <person name="Nichols A."/>
            <person name="Cepeda A.J."/>
            <person name="Yan W."/>
            <person name="Fan B."/>
            <person name="Jiang Y."/>
            <person name="Adhikari A."/>
            <person name="Zheng C.-J."/>
            <person name="Schuster L."/>
            <person name="Cowan T.M."/>
            <person name="Smanski M.J."/>
            <person name="Chevrette M.G."/>
            <person name="De Carvalho L.P.S."/>
            <person name="Shen B."/>
        </authorList>
    </citation>
    <scope>NUCLEOTIDE SEQUENCE [LARGE SCALE GENOMIC DNA]</scope>
    <source>
        <strain evidence="5 6">NPDC050545</strain>
    </source>
</reference>
<evidence type="ECO:0000259" key="4">
    <source>
        <dbReference type="PROSITE" id="PS50977"/>
    </source>
</evidence>
<dbReference type="InterPro" id="IPR009057">
    <property type="entry name" value="Homeodomain-like_sf"/>
</dbReference>
<feature type="domain" description="HTH tetR-type" evidence="4">
    <location>
        <begin position="21"/>
        <end position="81"/>
    </location>
</feature>
<dbReference type="PANTHER" id="PTHR30055">
    <property type="entry name" value="HTH-TYPE TRANSCRIPTIONAL REGULATOR RUTR"/>
    <property type="match status" value="1"/>
</dbReference>
<dbReference type="EMBL" id="JBITGY010000006">
    <property type="protein sequence ID" value="MFI6500552.1"/>
    <property type="molecule type" value="Genomic_DNA"/>
</dbReference>